<sequence>MSIARDGTRSVGGTRIKKLGPFVVHHRRCCGAAAVLHTIHGDNDCLYQTTSTI</sequence>
<proteinExistence type="predicted"/>
<dbReference type="HOGENOM" id="CLU_3069367_0_0_1"/>
<dbReference type="InParanoid" id="A0A0D0DUM6"/>
<evidence type="ECO:0000313" key="1">
    <source>
        <dbReference type="EMBL" id="KIK92816.1"/>
    </source>
</evidence>
<evidence type="ECO:0000313" key="2">
    <source>
        <dbReference type="Proteomes" id="UP000054538"/>
    </source>
</evidence>
<protein>
    <submittedName>
        <fullName evidence="1">Uncharacterized protein</fullName>
    </submittedName>
</protein>
<gene>
    <name evidence="1" type="ORF">PAXRUDRAFT_829613</name>
</gene>
<reference evidence="2" key="2">
    <citation type="submission" date="2015-01" db="EMBL/GenBank/DDBJ databases">
        <title>Evolutionary Origins and Diversification of the Mycorrhizal Mutualists.</title>
        <authorList>
            <consortium name="DOE Joint Genome Institute"/>
            <consortium name="Mycorrhizal Genomics Consortium"/>
            <person name="Kohler A."/>
            <person name="Kuo A."/>
            <person name="Nagy L.G."/>
            <person name="Floudas D."/>
            <person name="Copeland A."/>
            <person name="Barry K.W."/>
            <person name="Cichocki N."/>
            <person name="Veneault-Fourrey C."/>
            <person name="LaButti K."/>
            <person name="Lindquist E.A."/>
            <person name="Lipzen A."/>
            <person name="Lundell T."/>
            <person name="Morin E."/>
            <person name="Murat C."/>
            <person name="Riley R."/>
            <person name="Ohm R."/>
            <person name="Sun H."/>
            <person name="Tunlid A."/>
            <person name="Henrissat B."/>
            <person name="Grigoriev I.V."/>
            <person name="Hibbett D.S."/>
            <person name="Martin F."/>
        </authorList>
    </citation>
    <scope>NUCLEOTIDE SEQUENCE [LARGE SCALE GENOMIC DNA]</scope>
    <source>
        <strain evidence="2">Ve08.2h10</strain>
    </source>
</reference>
<name>A0A0D0DUM6_9AGAM</name>
<dbReference type="Proteomes" id="UP000054538">
    <property type="component" value="Unassembled WGS sequence"/>
</dbReference>
<keyword evidence="2" id="KW-1185">Reference proteome</keyword>
<accession>A0A0D0DUM6</accession>
<dbReference type="EMBL" id="KN825241">
    <property type="protein sequence ID" value="KIK92816.1"/>
    <property type="molecule type" value="Genomic_DNA"/>
</dbReference>
<reference evidence="1 2" key="1">
    <citation type="submission" date="2014-04" db="EMBL/GenBank/DDBJ databases">
        <authorList>
            <consortium name="DOE Joint Genome Institute"/>
            <person name="Kuo A."/>
            <person name="Kohler A."/>
            <person name="Jargeat P."/>
            <person name="Nagy L.G."/>
            <person name="Floudas D."/>
            <person name="Copeland A."/>
            <person name="Barry K.W."/>
            <person name="Cichocki N."/>
            <person name="Veneault-Fourrey C."/>
            <person name="LaButti K."/>
            <person name="Lindquist E.A."/>
            <person name="Lipzen A."/>
            <person name="Lundell T."/>
            <person name="Morin E."/>
            <person name="Murat C."/>
            <person name="Sun H."/>
            <person name="Tunlid A."/>
            <person name="Henrissat B."/>
            <person name="Grigoriev I.V."/>
            <person name="Hibbett D.S."/>
            <person name="Martin F."/>
            <person name="Nordberg H.P."/>
            <person name="Cantor M.N."/>
            <person name="Hua S.X."/>
        </authorList>
    </citation>
    <scope>NUCLEOTIDE SEQUENCE [LARGE SCALE GENOMIC DNA]</scope>
    <source>
        <strain evidence="1 2">Ve08.2h10</strain>
    </source>
</reference>
<organism evidence="1 2">
    <name type="scientific">Paxillus rubicundulus Ve08.2h10</name>
    <dbReference type="NCBI Taxonomy" id="930991"/>
    <lineage>
        <taxon>Eukaryota</taxon>
        <taxon>Fungi</taxon>
        <taxon>Dikarya</taxon>
        <taxon>Basidiomycota</taxon>
        <taxon>Agaricomycotina</taxon>
        <taxon>Agaricomycetes</taxon>
        <taxon>Agaricomycetidae</taxon>
        <taxon>Boletales</taxon>
        <taxon>Paxilineae</taxon>
        <taxon>Paxillaceae</taxon>
        <taxon>Paxillus</taxon>
    </lineage>
</organism>
<dbReference type="AlphaFoldDB" id="A0A0D0DUM6"/>